<name>A0AA38UQT1_9AGAR</name>
<proteinExistence type="predicted"/>
<feature type="region of interest" description="Disordered" evidence="1">
    <location>
        <begin position="665"/>
        <end position="698"/>
    </location>
</feature>
<evidence type="ECO:0000256" key="1">
    <source>
        <dbReference type="SAM" id="MobiDB-lite"/>
    </source>
</evidence>
<feature type="region of interest" description="Disordered" evidence="1">
    <location>
        <begin position="60"/>
        <end position="115"/>
    </location>
</feature>
<feature type="region of interest" description="Disordered" evidence="1">
    <location>
        <begin position="285"/>
        <end position="304"/>
    </location>
</feature>
<feature type="region of interest" description="Disordered" evidence="1">
    <location>
        <begin position="1"/>
        <end position="29"/>
    </location>
</feature>
<comment type="caution">
    <text evidence="2">The sequence shown here is derived from an EMBL/GenBank/DDBJ whole genome shotgun (WGS) entry which is preliminary data.</text>
</comment>
<feature type="region of interest" description="Disordered" evidence="1">
    <location>
        <begin position="452"/>
        <end position="544"/>
    </location>
</feature>
<feature type="compositionally biased region" description="Basic residues" evidence="1">
    <location>
        <begin position="978"/>
        <end position="990"/>
    </location>
</feature>
<feature type="region of interest" description="Disordered" evidence="1">
    <location>
        <begin position="922"/>
        <end position="1006"/>
    </location>
</feature>
<accession>A0AA38UQT1</accession>
<feature type="region of interest" description="Disordered" evidence="1">
    <location>
        <begin position="1201"/>
        <end position="1313"/>
    </location>
</feature>
<dbReference type="EMBL" id="MU802035">
    <property type="protein sequence ID" value="KAJ3983095.1"/>
    <property type="molecule type" value="Genomic_DNA"/>
</dbReference>
<feature type="compositionally biased region" description="Polar residues" evidence="1">
    <location>
        <begin position="1226"/>
        <end position="1258"/>
    </location>
</feature>
<feature type="region of interest" description="Disordered" evidence="1">
    <location>
        <begin position="1106"/>
        <end position="1181"/>
    </location>
</feature>
<feature type="compositionally biased region" description="Polar residues" evidence="1">
    <location>
        <begin position="385"/>
        <end position="394"/>
    </location>
</feature>
<protein>
    <submittedName>
        <fullName evidence="2">Uncharacterized protein</fullName>
    </submittedName>
</protein>
<feature type="region of interest" description="Disordered" evidence="1">
    <location>
        <begin position="152"/>
        <end position="176"/>
    </location>
</feature>
<feature type="compositionally biased region" description="Polar residues" evidence="1">
    <location>
        <begin position="1304"/>
        <end position="1313"/>
    </location>
</feature>
<feature type="compositionally biased region" description="Low complexity" evidence="1">
    <location>
        <begin position="152"/>
        <end position="175"/>
    </location>
</feature>
<feature type="compositionally biased region" description="Basic and acidic residues" evidence="1">
    <location>
        <begin position="364"/>
        <end position="374"/>
    </location>
</feature>
<reference evidence="2" key="1">
    <citation type="submission" date="2022-08" db="EMBL/GenBank/DDBJ databases">
        <authorList>
            <consortium name="DOE Joint Genome Institute"/>
            <person name="Min B."/>
            <person name="Riley R."/>
            <person name="Sierra-Patev S."/>
            <person name="Naranjo-Ortiz M."/>
            <person name="Looney B."/>
            <person name="Konkel Z."/>
            <person name="Slot J.C."/>
            <person name="Sakamoto Y."/>
            <person name="Steenwyk J.L."/>
            <person name="Rokas A."/>
            <person name="Carro J."/>
            <person name="Camarero S."/>
            <person name="Ferreira P."/>
            <person name="Molpeceres G."/>
            <person name="Ruiz-Duenas F.J."/>
            <person name="Serrano A."/>
            <person name="Henrissat B."/>
            <person name="Drula E."/>
            <person name="Hughes K.W."/>
            <person name="Mata J.L."/>
            <person name="Ishikawa N.K."/>
            <person name="Vargas-Isla R."/>
            <person name="Ushijima S."/>
            <person name="Smith C.A."/>
            <person name="Ahrendt S."/>
            <person name="Andreopoulos W."/>
            <person name="He G."/>
            <person name="Labutti K."/>
            <person name="Lipzen A."/>
            <person name="Ng V."/>
            <person name="Sandor L."/>
            <person name="Barry K."/>
            <person name="Martinez A.T."/>
            <person name="Xiao Y."/>
            <person name="Gibbons J.G."/>
            <person name="Terashima K."/>
            <person name="Hibbett D.S."/>
            <person name="Grigoriev I.V."/>
        </authorList>
    </citation>
    <scope>NUCLEOTIDE SEQUENCE</scope>
    <source>
        <strain evidence="2">TFB7829</strain>
    </source>
</reference>
<feature type="compositionally biased region" description="Polar residues" evidence="1">
    <location>
        <begin position="991"/>
        <end position="1006"/>
    </location>
</feature>
<feature type="compositionally biased region" description="Polar residues" evidence="1">
    <location>
        <begin position="484"/>
        <end position="501"/>
    </location>
</feature>
<evidence type="ECO:0000313" key="2">
    <source>
        <dbReference type="EMBL" id="KAJ3983095.1"/>
    </source>
</evidence>
<evidence type="ECO:0000313" key="3">
    <source>
        <dbReference type="Proteomes" id="UP001163850"/>
    </source>
</evidence>
<dbReference type="Proteomes" id="UP001163850">
    <property type="component" value="Unassembled WGS sequence"/>
</dbReference>
<feature type="region of interest" description="Disordered" evidence="1">
    <location>
        <begin position="351"/>
        <end position="394"/>
    </location>
</feature>
<feature type="compositionally biased region" description="Pro residues" evidence="1">
    <location>
        <begin position="528"/>
        <end position="544"/>
    </location>
</feature>
<sequence length="1313" mass="140392">MSIIQPTRSRPVDPLLLEDGLNSGSSSIPSVSFSFGQSPESAIVDEIFNNPDVWSVQFGEPDDMDSESAVNLGGLDSGSTRLGEGSTHNGRKTSRDAVHRSGSPTTIKKRRSKSARLPEGLYLKRRSKLQIEAFTLKPFESRHRVMPYLSSASSMSDSSSIDSSTPSLNSSLPTISDEDSLRSQLKSVPLAPVRWRGMQDINEGPNDSLTLVALMEPSNNMSPEAGERMSILWSHQNIFRAFPTPKGVDYEFREGSSGSQSSAKSTGSTMEAVTSAFVLTGELGDSSQTGVMKPRPNVPPLTISTTTRMTTTTTTTVITVQSPARSSPASVTVVSASATWSILELYGDSPKPSPKFPKLPKTSGHLDRSFRSSDLRLPSRPPNTAFATNFPSQQSRAESIPGIVELPADFVIPELQKVKPKPKLKGPRMSPPSHMKIAMVKDLDLVPLPEKEVTTSRNGMNGAVRPLPQVPRDQSPPSLVPAFSTKTTAVPPQNSSPSLPSRTPKAHPSVSHSDTTPRAKKSALRSRMPPPPPLPLDSPLPPLPSDAVERLKTTVVNKADSKAVQARPRIVLQKSKVFENEVSKVKETKKVSVNILKVKERALELASDDSRVNQKAAVPQLFLLPPESIGNGTPARPSRKDVISPLPSPLLERLRALEQLPGKKFLSPPVSAHKPSASESSPRSAERLSMSPGPPATLWMKRGLRKSASISSMPRLTPEFQLPDASILAKRIRKDPAGEISRPPLEPASLVAVSPPDVQAGLTLPTHSASTSIPPVLTSQTLVLHEDHNEIPVAQAPSNELLLYPAKKVKFPSLDRNLPPFTNSLQQAPVPKGVFVPRSLPTHRKGTSLNLLDVKPVLKVHKKSSSAVAFKVPVVEQYFPDAATLAKRLAARKDSNAAGHKQTEDIFEKDSISDSKGLAMFSSASDTKQHRNESSELLPKSTARKLSSTSNGEDRNHTPAIPRPSHMKNASTSVLHQKTPRSKQSLKKVSSHSSLRGTGGFSSTLDSNIRSHNGSISIRGAHDVPLPDASVLAQRMKLPSASSGRPYGDVSDAFTPSTMSAVVDSPALSQMRLVQDNIAARVPLAASEPVVTTASWASQLIKQISDSPPTQAQVVPKIARSGSDGPSHSRSRSESGARGPNVSLPPLPIHATTRESPALKIPKRALVSRTPSPGPGILIRDKAASPAPTLSLHVHFQPIQKHHAAAAASPVNGESTKRGGIMLNHAGNSRGRQLSTTRGRSASVLSPSKETGSSQRSASAVVLPRNHPLPPIPIIPVEDYSSDSPASAGSRGRISPFPSRPVSRASTITAGVS</sequence>
<organism evidence="2 3">
    <name type="scientific">Lentinula detonsa</name>
    <dbReference type="NCBI Taxonomy" id="2804962"/>
    <lineage>
        <taxon>Eukaryota</taxon>
        <taxon>Fungi</taxon>
        <taxon>Dikarya</taxon>
        <taxon>Basidiomycota</taxon>
        <taxon>Agaricomycotina</taxon>
        <taxon>Agaricomycetes</taxon>
        <taxon>Agaricomycetidae</taxon>
        <taxon>Agaricales</taxon>
        <taxon>Marasmiineae</taxon>
        <taxon>Omphalotaceae</taxon>
        <taxon>Lentinula</taxon>
    </lineage>
</organism>
<gene>
    <name evidence="2" type="ORF">F5890DRAFT_245590</name>
</gene>